<accession>A0ABY4FM29</accession>
<protein>
    <recommendedName>
        <fullName evidence="4">ABC transporter substrate-binding protein</fullName>
    </recommendedName>
</protein>
<keyword evidence="3" id="KW-1185">Reference proteome</keyword>
<keyword evidence="1" id="KW-0812">Transmembrane</keyword>
<dbReference type="EMBL" id="CP095045">
    <property type="protein sequence ID" value="UOQ57333.1"/>
    <property type="molecule type" value="Genomic_DNA"/>
</dbReference>
<name>A0ABY4FM29_9MICO</name>
<keyword evidence="1" id="KW-1133">Transmembrane helix</keyword>
<proteinExistence type="predicted"/>
<evidence type="ECO:0000313" key="2">
    <source>
        <dbReference type="EMBL" id="UOQ57333.1"/>
    </source>
</evidence>
<dbReference type="Proteomes" id="UP000831786">
    <property type="component" value="Chromosome"/>
</dbReference>
<evidence type="ECO:0008006" key="4">
    <source>
        <dbReference type="Google" id="ProtNLM"/>
    </source>
</evidence>
<keyword evidence="1" id="KW-0472">Membrane</keyword>
<organism evidence="2 3">
    <name type="scientific">Leucobacter allii</name>
    <dbReference type="NCBI Taxonomy" id="2932247"/>
    <lineage>
        <taxon>Bacteria</taxon>
        <taxon>Bacillati</taxon>
        <taxon>Actinomycetota</taxon>
        <taxon>Actinomycetes</taxon>
        <taxon>Micrococcales</taxon>
        <taxon>Microbacteriaceae</taxon>
        <taxon>Leucobacter</taxon>
    </lineage>
</organism>
<evidence type="ECO:0000256" key="1">
    <source>
        <dbReference type="SAM" id="Phobius"/>
    </source>
</evidence>
<sequence length="177" mass="18055">MQAEFGARARIDGAGRRRRPGRVSALAGVALLAAALTGCGLTIPADPDGSLERARGGELRIGIAAEPGMSTDAHPPEGPLPELGADFAESIDAAPVWELGGEETLVGMLESGDIDLALGHFTPETPWTERAAISRPFAGSAGGVDGADAELVALMPLGENALLSAFEGYIDGRGLAR</sequence>
<reference evidence="2 3" key="1">
    <citation type="submission" date="2022-04" db="EMBL/GenBank/DDBJ databases">
        <title>Leucobacter sp. isolated from rhizosphere of garlic.</title>
        <authorList>
            <person name="Won M."/>
            <person name="Lee C.-M."/>
            <person name="Woen H.-Y."/>
            <person name="Kwon S.-W."/>
        </authorList>
    </citation>
    <scope>NUCLEOTIDE SEQUENCE [LARGE SCALE GENOMIC DNA]</scope>
    <source>
        <strain evidence="2 3">H21R-40</strain>
    </source>
</reference>
<dbReference type="RefSeq" id="WP_244728042.1">
    <property type="nucleotide sequence ID" value="NZ_CP095045.1"/>
</dbReference>
<feature type="transmembrane region" description="Helical" evidence="1">
    <location>
        <begin position="21"/>
        <end position="43"/>
    </location>
</feature>
<gene>
    <name evidence="2" type="ORF">MUN78_00365</name>
</gene>
<evidence type="ECO:0000313" key="3">
    <source>
        <dbReference type="Proteomes" id="UP000831786"/>
    </source>
</evidence>